<name>A0A161LNX7_9ACTN</name>
<dbReference type="InterPro" id="IPR029058">
    <property type="entry name" value="AB_hydrolase_fold"/>
</dbReference>
<dbReference type="PANTHER" id="PTHR10272">
    <property type="entry name" value="PLATELET-ACTIVATING FACTOR ACETYLHYDROLASE"/>
    <property type="match status" value="1"/>
</dbReference>
<evidence type="ECO:0000256" key="1">
    <source>
        <dbReference type="ARBA" id="ARBA00022801"/>
    </source>
</evidence>
<dbReference type="GO" id="GO:0016042">
    <property type="term" value="P:lipid catabolic process"/>
    <property type="evidence" value="ECO:0007669"/>
    <property type="project" value="UniProtKB-KW"/>
</dbReference>
<feature type="region of interest" description="Disordered" evidence="4">
    <location>
        <begin position="38"/>
        <end position="89"/>
    </location>
</feature>
<dbReference type="Gene3D" id="3.40.50.1820">
    <property type="entry name" value="alpha/beta hydrolase"/>
    <property type="match status" value="1"/>
</dbReference>
<evidence type="ECO:0000256" key="3">
    <source>
        <dbReference type="ARBA" id="ARBA00023098"/>
    </source>
</evidence>
<feature type="compositionally biased region" description="Low complexity" evidence="4">
    <location>
        <begin position="38"/>
        <end position="47"/>
    </location>
</feature>
<evidence type="ECO:0000256" key="4">
    <source>
        <dbReference type="SAM" id="MobiDB-lite"/>
    </source>
</evidence>
<reference evidence="6 7" key="1">
    <citation type="journal article" date="2016" name="Genome Announc.">
        <title>Draft Genome Sequence of Planomonospora sphaerica JCM9374, a Rare Actinomycete.</title>
        <authorList>
            <person name="Dohra H."/>
            <person name="Suzuki T."/>
            <person name="Inoue Y."/>
            <person name="Kodani S."/>
        </authorList>
    </citation>
    <scope>NUCLEOTIDE SEQUENCE [LARGE SCALE GENOMIC DNA]</scope>
    <source>
        <strain evidence="6 7">JCM 9374</strain>
    </source>
</reference>
<reference evidence="7" key="2">
    <citation type="submission" date="2016-04" db="EMBL/GenBank/DDBJ databases">
        <title>Planomonospora sphaerica JCM9374 whole genome shotgun sequence.</title>
        <authorList>
            <person name="Suzuki T."/>
            <person name="Dohra H."/>
            <person name="Kodani S."/>
        </authorList>
    </citation>
    <scope>NUCLEOTIDE SEQUENCE [LARGE SCALE GENOMIC DNA]</scope>
    <source>
        <strain evidence="7">JCM 9374</strain>
    </source>
</reference>
<keyword evidence="7" id="KW-1185">Reference proteome</keyword>
<feature type="signal peptide" evidence="5">
    <location>
        <begin position="1"/>
        <end position="31"/>
    </location>
</feature>
<evidence type="ECO:0000313" key="6">
    <source>
        <dbReference type="EMBL" id="GAT71237.1"/>
    </source>
</evidence>
<evidence type="ECO:0000313" key="7">
    <source>
        <dbReference type="Proteomes" id="UP000077701"/>
    </source>
</evidence>
<dbReference type="GO" id="GO:0003847">
    <property type="term" value="F:1-alkyl-2-acetylglycerophosphocholine esterase activity"/>
    <property type="evidence" value="ECO:0007669"/>
    <property type="project" value="TreeGrafter"/>
</dbReference>
<organism evidence="6 7">
    <name type="scientific">Planomonospora sphaerica</name>
    <dbReference type="NCBI Taxonomy" id="161355"/>
    <lineage>
        <taxon>Bacteria</taxon>
        <taxon>Bacillati</taxon>
        <taxon>Actinomycetota</taxon>
        <taxon>Actinomycetes</taxon>
        <taxon>Streptosporangiales</taxon>
        <taxon>Streptosporangiaceae</taxon>
        <taxon>Planomonospora</taxon>
    </lineage>
</organism>
<keyword evidence="1 6" id="KW-0378">Hydrolase</keyword>
<evidence type="ECO:0000256" key="2">
    <source>
        <dbReference type="ARBA" id="ARBA00022963"/>
    </source>
</evidence>
<gene>
    <name evidence="6" type="ORF">PS9374_06928</name>
</gene>
<dbReference type="STRING" id="161355.PS9374_06928"/>
<protein>
    <submittedName>
        <fullName evidence="6">Acetylhydrolase</fullName>
    </submittedName>
</protein>
<dbReference type="RefSeq" id="WP_231647656.1">
    <property type="nucleotide sequence ID" value="NZ_BDCX01000023.1"/>
</dbReference>
<sequence>MSTMSPMPTGSLRRALTAALALPVLALPALAAPAAAAAAPSSSPSAGPAGGSVPPGPALALPEPTGPHPVGTTTLHLVDASRPDPWATGGKPRELMVSLWYPARAPGTRRAPYMTFEEASLLLKGLGAPATRRNATLLSRTRTNAFTDAAPIGRAGGLPLVVLSPGFSQSRSSLTALSEDLASRGYAVAGIDHTHEAFGTALPGGRTATCTACEIAERDPGYGKKITRSRAADVSFVLDRLTGADPAWKHGGLIDASQIAMAGHSIGGNSAARVMLTDSRVRAGVNMDGTFYLPLPREGLSRPFLLLGAARIHDPGGPDRSWDRDWRRMTGWKRWLTVDGADHSSFSDHPLFAKRLGIPLEEYSLPPKAGGAPVKPLPGTRAVAVVRAYVGAFFDLHLRGRPQPLLDRPSRSHPEARFWD</sequence>
<keyword evidence="5" id="KW-0732">Signal</keyword>
<keyword evidence="2" id="KW-0442">Lipid degradation</keyword>
<dbReference type="SUPFAM" id="SSF53474">
    <property type="entry name" value="alpha/beta-Hydrolases"/>
    <property type="match status" value="1"/>
</dbReference>
<dbReference type="EMBL" id="BDCX01000023">
    <property type="protein sequence ID" value="GAT71237.1"/>
    <property type="molecule type" value="Genomic_DNA"/>
</dbReference>
<proteinExistence type="predicted"/>
<keyword evidence="3" id="KW-0443">Lipid metabolism</keyword>
<dbReference type="Pfam" id="PF03403">
    <property type="entry name" value="PAF-AH_p_II"/>
    <property type="match status" value="2"/>
</dbReference>
<dbReference type="AlphaFoldDB" id="A0A161LNX7"/>
<dbReference type="Proteomes" id="UP000077701">
    <property type="component" value="Unassembled WGS sequence"/>
</dbReference>
<accession>A0A161LNX7</accession>
<dbReference type="PANTHER" id="PTHR10272:SF0">
    <property type="entry name" value="PLATELET-ACTIVATING FACTOR ACETYLHYDROLASE"/>
    <property type="match status" value="1"/>
</dbReference>
<comment type="caution">
    <text evidence="6">The sequence shown here is derived from an EMBL/GenBank/DDBJ whole genome shotgun (WGS) entry which is preliminary data.</text>
</comment>
<feature type="chain" id="PRO_5007824916" evidence="5">
    <location>
        <begin position="32"/>
        <end position="420"/>
    </location>
</feature>
<evidence type="ECO:0000256" key="5">
    <source>
        <dbReference type="SAM" id="SignalP"/>
    </source>
</evidence>